<dbReference type="EMBL" id="MU128946">
    <property type="protein sequence ID" value="KAF9515778.1"/>
    <property type="molecule type" value="Genomic_DNA"/>
</dbReference>
<sequence>MLWRAREEGEGAGKDVIEVAWSNGSCRRVYRARKVVQIFLVLNPGLEILRLEICAVGYRYTGAFYMEAGGSMQALSRNCLDYKVGGTMGGWTVMRVVREFLLGERHHVQMDWMLSWVFYQPSFCGIEHLEIVDVVEELVLLPSLHLLPKLRMLEVIQSQIPTIGLGATTSVWHIYFEALVMPPLISTKAFYHLWRFLNGCRHLQSLQWVKIGMLDGMFLVDPGVPGDWSFSFDWLNMEIHSRTSCTAGLMLLLHTGLWVHELNILLGGRVVCDSEVLYWLASGEVTIVQEGGFHLVSELHGWRVRRDHMITAKANFLHHTVEQYEFCQRSGGYPSMLELGEIPGNIKTSGTEGCSELIWG</sequence>
<comment type="caution">
    <text evidence="1">The sequence shown here is derived from an EMBL/GenBank/DDBJ whole genome shotgun (WGS) entry which is preliminary data.</text>
</comment>
<proteinExistence type="predicted"/>
<reference evidence="1" key="1">
    <citation type="journal article" date="2020" name="Nat. Commun.">
        <title>Large-scale genome sequencing of mycorrhizal fungi provides insights into the early evolution of symbiotic traits.</title>
        <authorList>
            <person name="Miyauchi S."/>
            <person name="Kiss E."/>
            <person name="Kuo A."/>
            <person name="Drula E."/>
            <person name="Kohler A."/>
            <person name="Sanchez-Garcia M."/>
            <person name="Morin E."/>
            <person name="Andreopoulos B."/>
            <person name="Barry K.W."/>
            <person name="Bonito G."/>
            <person name="Buee M."/>
            <person name="Carver A."/>
            <person name="Chen C."/>
            <person name="Cichocki N."/>
            <person name="Clum A."/>
            <person name="Culley D."/>
            <person name="Crous P.W."/>
            <person name="Fauchery L."/>
            <person name="Girlanda M."/>
            <person name="Hayes R.D."/>
            <person name="Keri Z."/>
            <person name="LaButti K."/>
            <person name="Lipzen A."/>
            <person name="Lombard V."/>
            <person name="Magnuson J."/>
            <person name="Maillard F."/>
            <person name="Murat C."/>
            <person name="Nolan M."/>
            <person name="Ohm R.A."/>
            <person name="Pangilinan J."/>
            <person name="Pereira M.F."/>
            <person name="Perotto S."/>
            <person name="Peter M."/>
            <person name="Pfister S."/>
            <person name="Riley R."/>
            <person name="Sitrit Y."/>
            <person name="Stielow J.B."/>
            <person name="Szollosi G."/>
            <person name="Zifcakova L."/>
            <person name="Stursova M."/>
            <person name="Spatafora J.W."/>
            <person name="Tedersoo L."/>
            <person name="Vaario L.M."/>
            <person name="Yamada A."/>
            <person name="Yan M."/>
            <person name="Wang P."/>
            <person name="Xu J."/>
            <person name="Bruns T."/>
            <person name="Baldrian P."/>
            <person name="Vilgalys R."/>
            <person name="Dunand C."/>
            <person name="Henrissat B."/>
            <person name="Grigoriev I.V."/>
            <person name="Hibbett D."/>
            <person name="Nagy L.G."/>
            <person name="Martin F.M."/>
        </authorList>
    </citation>
    <scope>NUCLEOTIDE SEQUENCE</scope>
    <source>
        <strain evidence="1">UP504</strain>
    </source>
</reference>
<keyword evidence="2" id="KW-1185">Reference proteome</keyword>
<organism evidence="1 2">
    <name type="scientific">Hydnum rufescens UP504</name>
    <dbReference type="NCBI Taxonomy" id="1448309"/>
    <lineage>
        <taxon>Eukaryota</taxon>
        <taxon>Fungi</taxon>
        <taxon>Dikarya</taxon>
        <taxon>Basidiomycota</taxon>
        <taxon>Agaricomycotina</taxon>
        <taxon>Agaricomycetes</taxon>
        <taxon>Cantharellales</taxon>
        <taxon>Hydnaceae</taxon>
        <taxon>Hydnum</taxon>
    </lineage>
</organism>
<gene>
    <name evidence="1" type="ORF">BS47DRAFT_1360744</name>
</gene>
<dbReference type="AlphaFoldDB" id="A0A9P6B156"/>
<evidence type="ECO:0000313" key="2">
    <source>
        <dbReference type="Proteomes" id="UP000886523"/>
    </source>
</evidence>
<name>A0A9P6B156_9AGAM</name>
<dbReference type="Proteomes" id="UP000886523">
    <property type="component" value="Unassembled WGS sequence"/>
</dbReference>
<evidence type="ECO:0000313" key="1">
    <source>
        <dbReference type="EMBL" id="KAF9515778.1"/>
    </source>
</evidence>
<protein>
    <submittedName>
        <fullName evidence="1">Uncharacterized protein</fullName>
    </submittedName>
</protein>
<accession>A0A9P6B156</accession>